<feature type="region of interest" description="Disordered" evidence="1">
    <location>
        <begin position="1"/>
        <end position="77"/>
    </location>
</feature>
<evidence type="ECO:0000256" key="1">
    <source>
        <dbReference type="SAM" id="MobiDB-lite"/>
    </source>
</evidence>
<feature type="compositionally biased region" description="Low complexity" evidence="1">
    <location>
        <begin position="39"/>
        <end position="53"/>
    </location>
</feature>
<protein>
    <submittedName>
        <fullName evidence="2">Uncharacterized protein</fullName>
    </submittedName>
</protein>
<organism evidence="2">
    <name type="scientific">Arundo donax</name>
    <name type="common">Giant reed</name>
    <name type="synonym">Donax arundinaceus</name>
    <dbReference type="NCBI Taxonomy" id="35708"/>
    <lineage>
        <taxon>Eukaryota</taxon>
        <taxon>Viridiplantae</taxon>
        <taxon>Streptophyta</taxon>
        <taxon>Embryophyta</taxon>
        <taxon>Tracheophyta</taxon>
        <taxon>Spermatophyta</taxon>
        <taxon>Magnoliopsida</taxon>
        <taxon>Liliopsida</taxon>
        <taxon>Poales</taxon>
        <taxon>Poaceae</taxon>
        <taxon>PACMAD clade</taxon>
        <taxon>Arundinoideae</taxon>
        <taxon>Arundineae</taxon>
        <taxon>Arundo</taxon>
    </lineage>
</organism>
<proteinExistence type="predicted"/>
<feature type="compositionally biased region" description="Low complexity" evidence="1">
    <location>
        <begin position="1"/>
        <end position="14"/>
    </location>
</feature>
<reference evidence="2" key="1">
    <citation type="submission" date="2014-09" db="EMBL/GenBank/DDBJ databases">
        <authorList>
            <person name="Magalhaes I.L.F."/>
            <person name="Oliveira U."/>
            <person name="Santos F.R."/>
            <person name="Vidigal T.H.D.A."/>
            <person name="Brescovit A.D."/>
            <person name="Santos A.J."/>
        </authorList>
    </citation>
    <scope>NUCLEOTIDE SEQUENCE</scope>
    <source>
        <tissue evidence="2">Shoot tissue taken approximately 20 cm above the soil surface</tissue>
    </source>
</reference>
<dbReference type="EMBL" id="GBRH01248009">
    <property type="protein sequence ID" value="JAD49886.1"/>
    <property type="molecule type" value="Transcribed_RNA"/>
</dbReference>
<sequence>MAVIASPPSSSSDSPHSKAEPAAFATSTWSNLDSPPPSTLTLLALSPRSSTPSCSERSHGSSSLTKQMRLLCSPSAR</sequence>
<accession>A0A0A9AFF1</accession>
<evidence type="ECO:0000313" key="2">
    <source>
        <dbReference type="EMBL" id="JAD49886.1"/>
    </source>
</evidence>
<reference evidence="2" key="2">
    <citation type="journal article" date="2015" name="Data Brief">
        <title>Shoot transcriptome of the giant reed, Arundo donax.</title>
        <authorList>
            <person name="Barrero R.A."/>
            <person name="Guerrero F.D."/>
            <person name="Moolhuijzen P."/>
            <person name="Goolsby J.A."/>
            <person name="Tidwell J."/>
            <person name="Bellgard S.E."/>
            <person name="Bellgard M.I."/>
        </authorList>
    </citation>
    <scope>NUCLEOTIDE SEQUENCE</scope>
    <source>
        <tissue evidence="2">Shoot tissue taken approximately 20 cm above the soil surface</tissue>
    </source>
</reference>
<name>A0A0A9AFF1_ARUDO</name>
<dbReference type="AlphaFoldDB" id="A0A0A9AFF1"/>